<evidence type="ECO:0000313" key="7">
    <source>
        <dbReference type="Proteomes" id="UP000239434"/>
    </source>
</evidence>
<evidence type="ECO:0000256" key="1">
    <source>
        <dbReference type="ARBA" id="ARBA00022729"/>
    </source>
</evidence>
<dbReference type="GO" id="GO:0008270">
    <property type="term" value="F:zinc ion binding"/>
    <property type="evidence" value="ECO:0007669"/>
    <property type="project" value="InterPro"/>
</dbReference>
<feature type="region of interest" description="Disordered" evidence="3">
    <location>
        <begin position="399"/>
        <end position="419"/>
    </location>
</feature>
<dbReference type="InterPro" id="IPR012674">
    <property type="entry name" value="Calycin"/>
</dbReference>
<dbReference type="Gene3D" id="2.40.128.20">
    <property type="match status" value="1"/>
</dbReference>
<dbReference type="SUPFAM" id="SSF50814">
    <property type="entry name" value="Lipocalins"/>
    <property type="match status" value="1"/>
</dbReference>
<comment type="caution">
    <text evidence="6">The sequence shown here is derived from an EMBL/GenBank/DDBJ whole genome shotgun (WGS) entry which is preliminary data.</text>
</comment>
<feature type="signal peptide" evidence="4">
    <location>
        <begin position="1"/>
        <end position="24"/>
    </location>
</feature>
<gene>
    <name evidence="6" type="ORF">C5748_17770</name>
</gene>
<dbReference type="EMBL" id="PVBR01000013">
    <property type="protein sequence ID" value="PRD42296.1"/>
    <property type="molecule type" value="Genomic_DNA"/>
</dbReference>
<dbReference type="NCBIfam" id="NF038015">
    <property type="entry name" value="AztD"/>
    <property type="match status" value="1"/>
</dbReference>
<keyword evidence="7" id="KW-1185">Reference proteome</keyword>
<evidence type="ECO:0000259" key="5">
    <source>
        <dbReference type="Pfam" id="PF09223"/>
    </source>
</evidence>
<dbReference type="InterPro" id="IPR015304">
    <property type="entry name" value="ZinT_dom"/>
</dbReference>
<dbReference type="AlphaFoldDB" id="A0A2S9IP44"/>
<dbReference type="RefSeq" id="WP_105743261.1">
    <property type="nucleotide sequence ID" value="NZ_PVBR01000013.1"/>
</dbReference>
<dbReference type="Gene3D" id="2.130.10.10">
    <property type="entry name" value="YVTN repeat-like/Quinoprotein amine dehydrogenase"/>
    <property type="match status" value="1"/>
</dbReference>
<evidence type="ECO:0000313" key="6">
    <source>
        <dbReference type="EMBL" id="PRD42296.1"/>
    </source>
</evidence>
<evidence type="ECO:0000256" key="4">
    <source>
        <dbReference type="SAM" id="SignalP"/>
    </source>
</evidence>
<keyword evidence="1 4" id="KW-0732">Signal</keyword>
<accession>A0A2S9IP44</accession>
<protein>
    <recommendedName>
        <fullName evidence="5">ZinT domain-containing protein</fullName>
    </recommendedName>
</protein>
<organism evidence="6 7">
    <name type="scientific">Phyllobacterium phragmitis</name>
    <dbReference type="NCBI Taxonomy" id="2670329"/>
    <lineage>
        <taxon>Bacteria</taxon>
        <taxon>Pseudomonadati</taxon>
        <taxon>Pseudomonadota</taxon>
        <taxon>Alphaproteobacteria</taxon>
        <taxon>Hyphomicrobiales</taxon>
        <taxon>Phyllobacteriaceae</taxon>
        <taxon>Phyllobacterium</taxon>
    </lineage>
</organism>
<evidence type="ECO:0000256" key="3">
    <source>
        <dbReference type="SAM" id="MobiDB-lite"/>
    </source>
</evidence>
<feature type="compositionally biased region" description="Basic and acidic residues" evidence="3">
    <location>
        <begin position="400"/>
        <end position="419"/>
    </location>
</feature>
<feature type="domain" description="ZinT" evidence="5">
    <location>
        <begin position="421"/>
        <end position="597"/>
    </location>
</feature>
<keyword evidence="2" id="KW-0862">Zinc</keyword>
<name>A0A2S9IP44_9HYPH</name>
<dbReference type="InterPro" id="IPR011044">
    <property type="entry name" value="Quino_amine_DH_bsu"/>
</dbReference>
<dbReference type="Pfam" id="PF09223">
    <property type="entry name" value="ZinT"/>
    <property type="match status" value="1"/>
</dbReference>
<dbReference type="InterPro" id="IPR047697">
    <property type="entry name" value="AztD-like"/>
</dbReference>
<evidence type="ECO:0000256" key="2">
    <source>
        <dbReference type="ARBA" id="ARBA00022833"/>
    </source>
</evidence>
<dbReference type="Proteomes" id="UP000239434">
    <property type="component" value="Unassembled WGS sequence"/>
</dbReference>
<sequence length="597" mass="64773">MRRLTLGVSALALAATLGGTSAFADEDDVTAWRLFVSDHAEPVVKVIDALDGDLLDTFKIEGLATLHRSSSGETVFAVQGAAGEVHAIKSGIAFHDHGDHGDIDVDDAELLHVHIDGKKPAHFVELQGNIAQWFDGEDEVRVFSEKSILGEKIDVRKANVVAPHHGVAVPYQNHAVVTIPNPEDASKRPIGARVVDFNGNKVGEDVACPGLHGSAGSGSIYALACDTGLLLIKQDGGVPTIEHLPYASSLPEGSSSTLIGGKGLQYFIGNYGADRIVVVDPSEGENGFQLVQLPTRRVHFAVDPIRAKFAYVITEDGQLHKVDVLAGKIAQSLKVTDPYSMDGHWSDPRPRVAVAGDNVVVTDPLNGKLHLINAESFKESGEIAIEGKPFNIVAVGGTGKAHEHEGGQGHDHAHAHNHGDDQIYKGYFEDAQVKDRALSDWAGDWQSVYPFLQDGTLDPVMAHKAEDGKQSADEYKAYYAVGYKTDVERITIDGDIATFFKDGKPLKARYASDGHEILTYEKGNRGVRFIFKKVEGDADAPEYFQFSDHKIAPGKADHYHLYWGNDRAALLKEVTNWPTYYPSSLSAKEIVEEMIAH</sequence>
<proteinExistence type="predicted"/>
<feature type="chain" id="PRO_5015517270" description="ZinT domain-containing protein" evidence="4">
    <location>
        <begin position="25"/>
        <end position="597"/>
    </location>
</feature>
<dbReference type="InterPro" id="IPR015943">
    <property type="entry name" value="WD40/YVTN_repeat-like_dom_sf"/>
</dbReference>
<reference evidence="6 7" key="1">
    <citation type="submission" date="2018-02" db="EMBL/GenBank/DDBJ databases">
        <title>The draft genome of Phyllobacterium sp. 1N-3.</title>
        <authorList>
            <person name="Liu L."/>
            <person name="Li L."/>
            <person name="Zhang X."/>
            <person name="Wang T."/>
            <person name="Liang L."/>
        </authorList>
    </citation>
    <scope>NUCLEOTIDE SEQUENCE [LARGE SCALE GENOMIC DNA]</scope>
    <source>
        <strain evidence="6 7">1N-3</strain>
    </source>
</reference>
<dbReference type="SUPFAM" id="SSF50969">
    <property type="entry name" value="YVTN repeat-like/Quinoprotein amine dehydrogenase"/>
    <property type="match status" value="1"/>
</dbReference>